<dbReference type="GO" id="GO:0008360">
    <property type="term" value="P:regulation of cell shape"/>
    <property type="evidence" value="ECO:0007669"/>
    <property type="project" value="UniProtKB-KW"/>
</dbReference>
<evidence type="ECO:0000256" key="6">
    <source>
        <dbReference type="ARBA" id="ARBA00023316"/>
    </source>
</evidence>
<dbReference type="PANTHER" id="PTHR21581">
    <property type="entry name" value="D-ALANYL-D-ALANINE CARBOXYPEPTIDASE"/>
    <property type="match status" value="1"/>
</dbReference>
<evidence type="ECO:0000256" key="3">
    <source>
        <dbReference type="ARBA" id="ARBA00022801"/>
    </source>
</evidence>
<dbReference type="GO" id="GO:0006508">
    <property type="term" value="P:proteolysis"/>
    <property type="evidence" value="ECO:0007669"/>
    <property type="project" value="InterPro"/>
</dbReference>
<dbReference type="Pfam" id="PF00768">
    <property type="entry name" value="Peptidase_S11"/>
    <property type="match status" value="1"/>
</dbReference>
<evidence type="ECO:0000256" key="4">
    <source>
        <dbReference type="ARBA" id="ARBA00022960"/>
    </source>
</evidence>
<dbReference type="RefSeq" id="WP_109105301.1">
    <property type="nucleotide sequence ID" value="NZ_JALDNR010000008.1"/>
</dbReference>
<keyword evidence="12" id="KW-0645">Protease</keyword>
<dbReference type="InterPro" id="IPR001967">
    <property type="entry name" value="Peptidase_S11_N"/>
</dbReference>
<feature type="binding site" evidence="8">
    <location>
        <position position="225"/>
    </location>
    <ligand>
        <name>substrate</name>
    </ligand>
</feature>
<evidence type="ECO:0000256" key="9">
    <source>
        <dbReference type="RuleBase" id="RU004016"/>
    </source>
</evidence>
<organism evidence="12 13">
    <name type="scientific">Dickeya dianthicola</name>
    <dbReference type="NCBI Taxonomy" id="204039"/>
    <lineage>
        <taxon>Bacteria</taxon>
        <taxon>Pseudomonadati</taxon>
        <taxon>Pseudomonadota</taxon>
        <taxon>Gammaproteobacteria</taxon>
        <taxon>Enterobacterales</taxon>
        <taxon>Pectobacteriaceae</taxon>
        <taxon>Dickeya</taxon>
    </lineage>
</organism>
<evidence type="ECO:0000256" key="10">
    <source>
        <dbReference type="SAM" id="SignalP"/>
    </source>
</evidence>
<keyword evidence="3" id="KW-0378">Hydrolase</keyword>
<keyword evidence="4" id="KW-0133">Cell shape</keyword>
<comment type="similarity">
    <text evidence="1 9">Belongs to the peptidase S11 family.</text>
</comment>
<accession>A0AAX1C0Q2</accession>
<evidence type="ECO:0000256" key="7">
    <source>
        <dbReference type="PIRSR" id="PIRSR618044-1"/>
    </source>
</evidence>
<reference evidence="12 13" key="1">
    <citation type="submission" date="2018-05" db="EMBL/GenBank/DDBJ databases">
        <title>Genomic diversity of pathogens causing Blackleg of Potato in Pakistan.</title>
        <authorList>
            <person name="Sarfraz S."/>
            <person name="Riaz K."/>
            <person name="Oulghazi S."/>
            <person name="Cigna J."/>
            <person name="Sahi S.T."/>
            <person name="Khan S.H."/>
            <person name="Hameed A."/>
            <person name="Faure D."/>
        </authorList>
    </citation>
    <scope>NUCLEOTIDE SEQUENCE [LARGE SCALE GENOMIC DNA]</scope>
    <source>
        <strain evidence="12 13">SS70</strain>
    </source>
</reference>
<protein>
    <submittedName>
        <fullName evidence="12">D-alanyl-D-alanine carboxypeptidase</fullName>
    </submittedName>
</protein>
<dbReference type="GO" id="GO:0009252">
    <property type="term" value="P:peptidoglycan biosynthetic process"/>
    <property type="evidence" value="ECO:0007669"/>
    <property type="project" value="UniProtKB-KW"/>
</dbReference>
<evidence type="ECO:0000259" key="11">
    <source>
        <dbReference type="Pfam" id="PF00768"/>
    </source>
</evidence>
<dbReference type="PRINTS" id="PR00725">
    <property type="entry name" value="DADACBPTASE1"/>
</dbReference>
<evidence type="ECO:0000256" key="8">
    <source>
        <dbReference type="PIRSR" id="PIRSR618044-2"/>
    </source>
</evidence>
<feature type="signal peptide" evidence="10">
    <location>
        <begin position="1"/>
        <end position="25"/>
    </location>
</feature>
<feature type="active site" evidence="7">
    <location>
        <position position="123"/>
    </location>
</feature>
<dbReference type="InterPro" id="IPR012338">
    <property type="entry name" value="Beta-lactam/transpept-like"/>
</dbReference>
<dbReference type="InterPro" id="IPR018044">
    <property type="entry name" value="Peptidase_S11"/>
</dbReference>
<keyword evidence="5" id="KW-0573">Peptidoglycan synthesis</keyword>
<comment type="caution">
    <text evidence="12">The sequence shown here is derived from an EMBL/GenBank/DDBJ whole genome shotgun (WGS) entry which is preliminary data.</text>
</comment>
<evidence type="ECO:0000256" key="1">
    <source>
        <dbReference type="ARBA" id="ARBA00007164"/>
    </source>
</evidence>
<dbReference type="Gene3D" id="3.40.710.10">
    <property type="entry name" value="DD-peptidase/beta-lactamase superfamily"/>
    <property type="match status" value="1"/>
</dbReference>
<feature type="domain" description="Peptidase S11 D-alanyl-D-alanine carboxypeptidase A N-terminal" evidence="11">
    <location>
        <begin position="24"/>
        <end position="262"/>
    </location>
</feature>
<feature type="chain" id="PRO_5043353923" evidence="10">
    <location>
        <begin position="26"/>
        <end position="284"/>
    </location>
</feature>
<feature type="active site" description="Acyl-ester intermediate" evidence="7">
    <location>
        <position position="60"/>
    </location>
</feature>
<dbReference type="SUPFAM" id="SSF56601">
    <property type="entry name" value="beta-lactamase/transpeptidase-like"/>
    <property type="match status" value="1"/>
</dbReference>
<dbReference type="AlphaFoldDB" id="A0AAX1C0Q2"/>
<evidence type="ECO:0000256" key="5">
    <source>
        <dbReference type="ARBA" id="ARBA00022984"/>
    </source>
</evidence>
<feature type="active site" description="Proton acceptor" evidence="7">
    <location>
        <position position="63"/>
    </location>
</feature>
<dbReference type="Proteomes" id="UP000245055">
    <property type="component" value="Unassembled WGS sequence"/>
</dbReference>
<gene>
    <name evidence="12" type="ORF">DF213_20470</name>
</gene>
<name>A0AAX1C0Q2_9GAMM</name>
<keyword evidence="12" id="KW-0121">Carboxypeptidase</keyword>
<proteinExistence type="inferred from homology"/>
<sequence length="284" mass="30666">MNTLRSILLSWIVSLTAAFVPSANAAAQPAVAAASWLVLDGESGQVLAEHNADERRDPASLTKLMTAYVVMDALKRKALSEEEFITVSASDISPVASDEARMYLKAGQRAKVKDLLRGLIVASANDAAAVLANRVGTNANGFARLMNDVAFRLGMKNSHFVTSSGVTTPNHYTTARDLSRLALKLTADFPEYYSFSSQQLFSYGGFSKRNKNSLLALDSSVDGLKTGHTQAAGWCIVATAKRRLSGSSTPRRVFAVVLGAPTDKQRIVFARQLLEYAFNLIEKS</sequence>
<evidence type="ECO:0000313" key="13">
    <source>
        <dbReference type="Proteomes" id="UP000245055"/>
    </source>
</evidence>
<evidence type="ECO:0000313" key="12">
    <source>
        <dbReference type="EMBL" id="PWD69244.1"/>
    </source>
</evidence>
<keyword evidence="2 10" id="KW-0732">Signal</keyword>
<evidence type="ECO:0000256" key="2">
    <source>
        <dbReference type="ARBA" id="ARBA00022729"/>
    </source>
</evidence>
<dbReference type="EMBL" id="QESZ01000040">
    <property type="protein sequence ID" value="PWD69244.1"/>
    <property type="molecule type" value="Genomic_DNA"/>
</dbReference>
<dbReference type="GO" id="GO:0071555">
    <property type="term" value="P:cell wall organization"/>
    <property type="evidence" value="ECO:0007669"/>
    <property type="project" value="UniProtKB-KW"/>
</dbReference>
<dbReference type="GO" id="GO:0009002">
    <property type="term" value="F:serine-type D-Ala-D-Ala carboxypeptidase activity"/>
    <property type="evidence" value="ECO:0007669"/>
    <property type="project" value="InterPro"/>
</dbReference>
<dbReference type="PANTHER" id="PTHR21581:SF6">
    <property type="entry name" value="TRAFFICKING PROTEIN PARTICLE COMPLEX SUBUNIT 12"/>
    <property type="match status" value="1"/>
</dbReference>
<keyword evidence="6" id="KW-0961">Cell wall biogenesis/degradation</keyword>